<keyword evidence="1" id="KW-1133">Transmembrane helix</keyword>
<dbReference type="AlphaFoldDB" id="G5K266"/>
<keyword evidence="1" id="KW-0472">Membrane</keyword>
<evidence type="ECO:0000313" key="2">
    <source>
        <dbReference type="EMBL" id="EHI70312.1"/>
    </source>
</evidence>
<comment type="caution">
    <text evidence="2">The sequence shown here is derived from an EMBL/GenBank/DDBJ whole genome shotgun (WGS) entry which is preliminary data.</text>
</comment>
<dbReference type="STRING" id="764299.STRIC_2474"/>
<dbReference type="Proteomes" id="UP000003330">
    <property type="component" value="Unassembled WGS sequence"/>
</dbReference>
<keyword evidence="3" id="KW-1185">Reference proteome</keyword>
<feature type="transmembrane region" description="Helical" evidence="1">
    <location>
        <begin position="6"/>
        <end position="38"/>
    </location>
</feature>
<organism evidence="2 3">
    <name type="scientific">Streptococcus ictaluri 707-05</name>
    <dbReference type="NCBI Taxonomy" id="764299"/>
    <lineage>
        <taxon>Bacteria</taxon>
        <taxon>Bacillati</taxon>
        <taxon>Bacillota</taxon>
        <taxon>Bacilli</taxon>
        <taxon>Lactobacillales</taxon>
        <taxon>Streptococcaceae</taxon>
        <taxon>Streptococcus</taxon>
    </lineage>
</organism>
<sequence length="57" mass="6364">MAKEYLAYLSAAIFLIYGLFAVKPIFIGLGIIFLFIGLSDHLKQKNSRNASFALKIL</sequence>
<gene>
    <name evidence="2" type="ORF">STRIC_2474</name>
</gene>
<evidence type="ECO:0000313" key="3">
    <source>
        <dbReference type="Proteomes" id="UP000003330"/>
    </source>
</evidence>
<proteinExistence type="predicted"/>
<accession>G5K266</accession>
<dbReference type="RefSeq" id="WP_008088627.1">
    <property type="nucleotide sequence ID" value="NZ_AEUX02000005.1"/>
</dbReference>
<protein>
    <submittedName>
        <fullName evidence="2">Uncharacterized protein</fullName>
    </submittedName>
</protein>
<name>G5K266_9STRE</name>
<reference evidence="2 3" key="1">
    <citation type="journal article" date="2014" name="Int. J. Syst. Evol. Microbiol.">
        <title>Phylogenomics and the dynamic genome evolution of the genus Streptococcus.</title>
        <authorList>
            <consortium name="The Broad Institute Genome Sequencing Platform"/>
            <person name="Richards V.P."/>
            <person name="Palmer S.R."/>
            <person name="Pavinski Bitar P.D."/>
            <person name="Qin X."/>
            <person name="Weinstock G.M."/>
            <person name="Highlander S.K."/>
            <person name="Town C.D."/>
            <person name="Burne R.A."/>
            <person name="Stanhope M.J."/>
        </authorList>
    </citation>
    <scope>NUCLEOTIDE SEQUENCE [LARGE SCALE GENOMIC DNA]</scope>
    <source>
        <strain evidence="2 3">707-05</strain>
    </source>
</reference>
<evidence type="ECO:0000256" key="1">
    <source>
        <dbReference type="SAM" id="Phobius"/>
    </source>
</evidence>
<keyword evidence="1" id="KW-0812">Transmembrane</keyword>
<dbReference type="EMBL" id="AEUX02000005">
    <property type="protein sequence ID" value="EHI70312.1"/>
    <property type="molecule type" value="Genomic_DNA"/>
</dbReference>